<sequence>MLHFGNRHETKDDEIVSRHCGIQTMQATSSANLNCLYLPTGLQLAWKRIMTHDISTGLFLADEIRTFPSSAASLRTTPSHNTIDTDADLKRKDFVTRYRCIRPQLRFTFLASHQGETGSIPGLLTPAFCKWESCRKMPLVGGFLGDLQFSPPSHSGAAQYTPQSPSSALKTLFLRAHFFVQDHGQGVKIKVILMGNDKTRGCNGGHRCGEHKRESCTRLSTSKIHDQLKMAPTVIQGANGSRVPNGPSCPSPECDPGLLPIVNFKALRQDGDNFLESFKSPS</sequence>
<protein>
    <submittedName>
        <fullName evidence="1">Uncharacterized protein</fullName>
    </submittedName>
</protein>
<evidence type="ECO:0000313" key="2">
    <source>
        <dbReference type="Proteomes" id="UP001159363"/>
    </source>
</evidence>
<name>A0ABQ9HPU8_9NEOP</name>
<gene>
    <name evidence="1" type="ORF">PR048_012506</name>
</gene>
<organism evidence="1 2">
    <name type="scientific">Dryococelus australis</name>
    <dbReference type="NCBI Taxonomy" id="614101"/>
    <lineage>
        <taxon>Eukaryota</taxon>
        <taxon>Metazoa</taxon>
        <taxon>Ecdysozoa</taxon>
        <taxon>Arthropoda</taxon>
        <taxon>Hexapoda</taxon>
        <taxon>Insecta</taxon>
        <taxon>Pterygota</taxon>
        <taxon>Neoptera</taxon>
        <taxon>Polyneoptera</taxon>
        <taxon>Phasmatodea</taxon>
        <taxon>Verophasmatodea</taxon>
        <taxon>Anareolatae</taxon>
        <taxon>Phasmatidae</taxon>
        <taxon>Eurycanthinae</taxon>
        <taxon>Dryococelus</taxon>
    </lineage>
</organism>
<comment type="caution">
    <text evidence="1">The sequence shown here is derived from an EMBL/GenBank/DDBJ whole genome shotgun (WGS) entry which is preliminary data.</text>
</comment>
<keyword evidence="2" id="KW-1185">Reference proteome</keyword>
<accession>A0ABQ9HPU8</accession>
<evidence type="ECO:0000313" key="1">
    <source>
        <dbReference type="EMBL" id="KAJ8886295.1"/>
    </source>
</evidence>
<proteinExistence type="predicted"/>
<dbReference type="EMBL" id="JARBHB010000004">
    <property type="protein sequence ID" value="KAJ8886295.1"/>
    <property type="molecule type" value="Genomic_DNA"/>
</dbReference>
<dbReference type="Proteomes" id="UP001159363">
    <property type="component" value="Chromosome X"/>
</dbReference>
<reference evidence="1 2" key="1">
    <citation type="submission" date="2023-02" db="EMBL/GenBank/DDBJ databases">
        <title>LHISI_Scaffold_Assembly.</title>
        <authorList>
            <person name="Stuart O.P."/>
            <person name="Cleave R."/>
            <person name="Magrath M.J.L."/>
            <person name="Mikheyev A.S."/>
        </authorList>
    </citation>
    <scope>NUCLEOTIDE SEQUENCE [LARGE SCALE GENOMIC DNA]</scope>
    <source>
        <strain evidence="1">Daus_M_001</strain>
        <tissue evidence="1">Leg muscle</tissue>
    </source>
</reference>